<dbReference type="KEGG" id="aba:Acid345_2214"/>
<feature type="transmembrane region" description="Helical" evidence="11">
    <location>
        <begin position="792"/>
        <end position="814"/>
    </location>
</feature>
<evidence type="ECO:0000256" key="7">
    <source>
        <dbReference type="ARBA" id="ARBA00022840"/>
    </source>
</evidence>
<dbReference type="AlphaFoldDB" id="Q1IPI5"/>
<dbReference type="InterPro" id="IPR044492">
    <property type="entry name" value="P_typ_ATPase_HD_dom"/>
</dbReference>
<evidence type="ECO:0000256" key="1">
    <source>
        <dbReference type="ARBA" id="ARBA00004651"/>
    </source>
</evidence>
<dbReference type="InterPro" id="IPR023298">
    <property type="entry name" value="ATPase_P-typ_TM_dom_sf"/>
</dbReference>
<keyword evidence="9 11" id="KW-1133">Transmembrane helix</keyword>
<dbReference type="SUPFAM" id="SSF56784">
    <property type="entry name" value="HAD-like"/>
    <property type="match status" value="1"/>
</dbReference>
<dbReference type="Proteomes" id="UP000002432">
    <property type="component" value="Chromosome"/>
</dbReference>
<feature type="transmembrane region" description="Helical" evidence="11">
    <location>
        <begin position="450"/>
        <end position="472"/>
    </location>
</feature>
<evidence type="ECO:0000259" key="12">
    <source>
        <dbReference type="SMART" id="SM00746"/>
    </source>
</evidence>
<dbReference type="SUPFAM" id="SSF47240">
    <property type="entry name" value="Ferritin-like"/>
    <property type="match status" value="1"/>
</dbReference>
<dbReference type="NCBIfam" id="TIGR01511">
    <property type="entry name" value="ATPase-IB1_Cu"/>
    <property type="match status" value="1"/>
</dbReference>
<dbReference type="PRINTS" id="PR00119">
    <property type="entry name" value="CATATPASE"/>
</dbReference>
<evidence type="ECO:0000256" key="10">
    <source>
        <dbReference type="ARBA" id="ARBA00023136"/>
    </source>
</evidence>
<dbReference type="InterPro" id="IPR023299">
    <property type="entry name" value="ATPase_P-typ_cyto_dom_N"/>
</dbReference>
<dbReference type="InterPro" id="IPR059000">
    <property type="entry name" value="ATPase_P-type_domA"/>
</dbReference>
<dbReference type="NCBIfam" id="TIGR01494">
    <property type="entry name" value="ATPase_P-type"/>
    <property type="match status" value="1"/>
</dbReference>
<evidence type="ECO:0000256" key="8">
    <source>
        <dbReference type="ARBA" id="ARBA00022967"/>
    </source>
</evidence>
<keyword evidence="6 11" id="KW-0547">Nucleotide-binding</keyword>
<dbReference type="HOGENOM" id="CLU_001771_11_3_0"/>
<dbReference type="RefSeq" id="WP_011523016.1">
    <property type="nucleotide sequence ID" value="NC_008009.1"/>
</dbReference>
<name>Q1IPI5_KORVE</name>
<dbReference type="SFLD" id="SFLDG00002">
    <property type="entry name" value="C1.7:_P-type_atpase_like"/>
    <property type="match status" value="1"/>
</dbReference>
<dbReference type="Pfam" id="PF00702">
    <property type="entry name" value="Hydrolase"/>
    <property type="match status" value="1"/>
</dbReference>
<evidence type="ECO:0000256" key="4">
    <source>
        <dbReference type="ARBA" id="ARBA00022692"/>
    </source>
</evidence>
<dbReference type="Gene3D" id="3.40.50.1000">
    <property type="entry name" value="HAD superfamily/HAD-like"/>
    <property type="match status" value="1"/>
</dbReference>
<dbReference type="GO" id="GO:0016491">
    <property type="term" value="F:oxidoreductase activity"/>
    <property type="evidence" value="ECO:0007669"/>
    <property type="project" value="InterPro"/>
</dbReference>
<dbReference type="InterPro" id="IPR009078">
    <property type="entry name" value="Ferritin-like_SF"/>
</dbReference>
<sequence>MLLRDVEPVWIPRSPMEDEKNLERVKDVVCGMMVDPERAAGTLDFKEKQYHFCSKGCVAKFEADPEKYLDPNYKPGGMGHAPITIGAAPLTQIGAAAAKPKPAPPPPSAAIYTCPMDPEVRQGGPGICPKCGMALEPETIAAPVTKTEYVCPMHPEVVSDHPGSCPKCGMALEPRTVTAAEEENPELISMTRRFWWSVGLGVPLLVLAMGHMLGPLAHALNARMVAWIEFALATPIVVWAGWPFFERFAASLKFRSPNMFTLIGMGVGVSYIYSAVATIVPGIFPESLRGPHGVPDVYFEAAAAITVLVLLGQVLELRARSQTSSAIRALLDLAPKMARRVESDETEHDVPLSEVRQGDRLRVRPGEKVPVDGIVVSGGSSVDESMVTGESIPTEKREGAKVIGGTLNGNGSFVMRAERVGGETMLAQIVRLVGEAQRSRAPIQRLADKVSAIFVPTVVAVAIITFSAWLLFGPEPRFANALVNAVAVLIIACPCALGLATPMAIMVGTGRGAHAGVLVRNAEALETMERVDVLVIDKTGTLTEGRPALVNVRADSAFNSVDVLLLAASVERASEHPLAAAIVRGAEEKKLALLEVTGFESVTGLGVRGTVQGRAVVVGNAAMLQQAGVPSARLETLAQMNPEQTVMFVAVDGKAAGLLGVADPIKGGTPEALQALRDEKLMVVMLTGDNKTTAEAVAAKLGIKRFEAEVLPQRKAEVVEELRKQGKVVAMAGDGINDAPALAAADVGIAMGTGTDIAMESGGITLLKGDLRGIIRARRLSEATMRNIRQNLFFAFFYNAIGVPIAAGALYPIFGWKFSPILAAAAMSFSSVSVITNALRLRNVKL</sequence>
<dbReference type="InterPro" id="IPR018303">
    <property type="entry name" value="ATPase_P-typ_P_site"/>
</dbReference>
<gene>
    <name evidence="13" type="ordered locus">Acid345_2214</name>
</gene>
<protein>
    <submittedName>
        <fullName evidence="13">Heavy metal translocating P-type ATPase</fullName>
    </submittedName>
</protein>
<dbReference type="GO" id="GO:0055070">
    <property type="term" value="P:copper ion homeostasis"/>
    <property type="evidence" value="ECO:0007669"/>
    <property type="project" value="TreeGrafter"/>
</dbReference>
<dbReference type="Pfam" id="PF04945">
    <property type="entry name" value="YHS"/>
    <property type="match status" value="1"/>
</dbReference>
<dbReference type="GO" id="GO:0005886">
    <property type="term" value="C:plasma membrane"/>
    <property type="evidence" value="ECO:0007669"/>
    <property type="project" value="UniProtKB-SubCell"/>
</dbReference>
<dbReference type="GO" id="GO:0043682">
    <property type="term" value="F:P-type divalent copper transporter activity"/>
    <property type="evidence" value="ECO:0007669"/>
    <property type="project" value="TreeGrafter"/>
</dbReference>
<dbReference type="Gene3D" id="1.10.620.20">
    <property type="entry name" value="Ribonucleotide Reductase, subunit A"/>
    <property type="match status" value="1"/>
</dbReference>
<feature type="transmembrane region" description="Helical" evidence="11">
    <location>
        <begin position="478"/>
        <end position="501"/>
    </location>
</feature>
<evidence type="ECO:0000256" key="6">
    <source>
        <dbReference type="ARBA" id="ARBA00022741"/>
    </source>
</evidence>
<keyword evidence="14" id="KW-1185">Reference proteome</keyword>
<evidence type="ECO:0000256" key="11">
    <source>
        <dbReference type="RuleBase" id="RU362081"/>
    </source>
</evidence>
<proteinExistence type="inferred from homology"/>
<dbReference type="EMBL" id="CP000360">
    <property type="protein sequence ID" value="ABF41215.1"/>
    <property type="molecule type" value="Genomic_DNA"/>
</dbReference>
<keyword evidence="8" id="KW-1278">Translocase</keyword>
<dbReference type="NCBIfam" id="TIGR01525">
    <property type="entry name" value="ATPase-IB_hvy"/>
    <property type="match status" value="1"/>
</dbReference>
<feature type="domain" description="TRASH" evidence="12">
    <location>
        <begin position="27"/>
        <end position="65"/>
    </location>
</feature>
<dbReference type="InterPro" id="IPR036412">
    <property type="entry name" value="HAD-like_sf"/>
</dbReference>
<keyword evidence="7 11" id="KW-0067">ATP-binding</keyword>
<dbReference type="SFLD" id="SFLDS00003">
    <property type="entry name" value="Haloacid_Dehalogenase"/>
    <property type="match status" value="1"/>
</dbReference>
<dbReference type="eggNOG" id="COG2217">
    <property type="taxonomic scope" value="Bacteria"/>
</dbReference>
<evidence type="ECO:0000256" key="5">
    <source>
        <dbReference type="ARBA" id="ARBA00022723"/>
    </source>
</evidence>
<keyword evidence="3 11" id="KW-1003">Cell membrane</keyword>
<dbReference type="InterPro" id="IPR027256">
    <property type="entry name" value="P-typ_ATPase_IB"/>
</dbReference>
<dbReference type="InterPro" id="IPR023214">
    <property type="entry name" value="HAD_sf"/>
</dbReference>
<comment type="similarity">
    <text evidence="2 11">Belongs to the cation transport ATPase (P-type) (TC 3.A.3) family. Type IB subfamily.</text>
</comment>
<evidence type="ECO:0000256" key="3">
    <source>
        <dbReference type="ARBA" id="ARBA00022475"/>
    </source>
</evidence>
<dbReference type="GO" id="GO:0005524">
    <property type="term" value="F:ATP binding"/>
    <property type="evidence" value="ECO:0007669"/>
    <property type="project" value="UniProtKB-UniRule"/>
</dbReference>
<dbReference type="InterPro" id="IPR007029">
    <property type="entry name" value="YHS_dom"/>
</dbReference>
<accession>Q1IPI5</accession>
<keyword evidence="4 11" id="KW-0812">Transmembrane</keyword>
<dbReference type="InterPro" id="IPR045800">
    <property type="entry name" value="HMBD"/>
</dbReference>
<dbReference type="GO" id="GO:0016887">
    <property type="term" value="F:ATP hydrolysis activity"/>
    <property type="evidence" value="ECO:0007669"/>
    <property type="project" value="InterPro"/>
</dbReference>
<comment type="subcellular location">
    <subcellularLocation>
        <location evidence="1">Cell membrane</location>
        <topology evidence="1">Multi-pass membrane protein</topology>
    </subcellularLocation>
</comment>
<dbReference type="STRING" id="204669.Acid345_2214"/>
<feature type="transmembrane region" description="Helical" evidence="11">
    <location>
        <begin position="820"/>
        <end position="839"/>
    </location>
</feature>
<dbReference type="SMART" id="SM00746">
    <property type="entry name" value="TRASH"/>
    <property type="match status" value="1"/>
</dbReference>
<dbReference type="Pfam" id="PF19335">
    <property type="entry name" value="HMBD"/>
    <property type="match status" value="2"/>
</dbReference>
<dbReference type="PRINTS" id="PR00943">
    <property type="entry name" value="CUATPASE"/>
</dbReference>
<organism evidence="13 14">
    <name type="scientific">Koribacter versatilis (strain Ellin345)</name>
    <dbReference type="NCBI Taxonomy" id="204669"/>
    <lineage>
        <taxon>Bacteria</taxon>
        <taxon>Pseudomonadati</taxon>
        <taxon>Acidobacteriota</taxon>
        <taxon>Terriglobia</taxon>
        <taxon>Terriglobales</taxon>
        <taxon>Candidatus Korobacteraceae</taxon>
        <taxon>Candidatus Korobacter</taxon>
    </lineage>
</organism>
<dbReference type="FunFam" id="2.70.150.10:FF:000020">
    <property type="entry name" value="Copper-exporting P-type ATPase A"/>
    <property type="match status" value="1"/>
</dbReference>
<evidence type="ECO:0000256" key="2">
    <source>
        <dbReference type="ARBA" id="ARBA00006024"/>
    </source>
</evidence>
<dbReference type="InterPro" id="IPR008250">
    <property type="entry name" value="ATPase_P-typ_transduc_dom_A_sf"/>
</dbReference>
<dbReference type="Gene3D" id="2.70.150.10">
    <property type="entry name" value="Calcium-transporting ATPase, cytoplasmic transduction domain A"/>
    <property type="match status" value="1"/>
</dbReference>
<dbReference type="CDD" id="cd02094">
    <property type="entry name" value="P-type_ATPase_Cu-like"/>
    <property type="match status" value="1"/>
</dbReference>
<dbReference type="SUPFAM" id="SSF81665">
    <property type="entry name" value="Calcium ATPase, transmembrane domain M"/>
    <property type="match status" value="1"/>
</dbReference>
<evidence type="ECO:0000313" key="13">
    <source>
        <dbReference type="EMBL" id="ABF41215.1"/>
    </source>
</evidence>
<dbReference type="SFLD" id="SFLDF00027">
    <property type="entry name" value="p-type_atpase"/>
    <property type="match status" value="1"/>
</dbReference>
<reference evidence="13 14" key="1">
    <citation type="journal article" date="2009" name="Appl. Environ. Microbiol.">
        <title>Three genomes from the phylum Acidobacteria provide insight into the lifestyles of these microorganisms in soils.</title>
        <authorList>
            <person name="Ward N.L."/>
            <person name="Challacombe J.F."/>
            <person name="Janssen P.H."/>
            <person name="Henrissat B."/>
            <person name="Coutinho P.M."/>
            <person name="Wu M."/>
            <person name="Xie G."/>
            <person name="Haft D.H."/>
            <person name="Sait M."/>
            <person name="Badger J."/>
            <person name="Barabote R.D."/>
            <person name="Bradley B."/>
            <person name="Brettin T.S."/>
            <person name="Brinkac L.M."/>
            <person name="Bruce D."/>
            <person name="Creasy T."/>
            <person name="Daugherty S.C."/>
            <person name="Davidsen T.M."/>
            <person name="DeBoy R.T."/>
            <person name="Detter J.C."/>
            <person name="Dodson R.J."/>
            <person name="Durkin A.S."/>
            <person name="Ganapathy A."/>
            <person name="Gwinn-Giglio M."/>
            <person name="Han C.S."/>
            <person name="Khouri H."/>
            <person name="Kiss H."/>
            <person name="Kothari S.P."/>
            <person name="Madupu R."/>
            <person name="Nelson K.E."/>
            <person name="Nelson W.C."/>
            <person name="Paulsen I."/>
            <person name="Penn K."/>
            <person name="Ren Q."/>
            <person name="Rosovitz M.J."/>
            <person name="Selengut J.D."/>
            <person name="Shrivastava S."/>
            <person name="Sullivan S.A."/>
            <person name="Tapia R."/>
            <person name="Thompson L.S."/>
            <person name="Watkins K.L."/>
            <person name="Yang Q."/>
            <person name="Yu C."/>
            <person name="Zafar N."/>
            <person name="Zhou L."/>
            <person name="Kuske C.R."/>
        </authorList>
    </citation>
    <scope>NUCLEOTIDE SEQUENCE [LARGE SCALE GENOMIC DNA]</scope>
    <source>
        <strain evidence="13 14">Ellin345</strain>
    </source>
</reference>
<dbReference type="EnsemblBacteria" id="ABF41215">
    <property type="protein sequence ID" value="ABF41215"/>
    <property type="gene ID" value="Acid345_2214"/>
</dbReference>
<dbReference type="Pfam" id="PF00122">
    <property type="entry name" value="E1-E2_ATPase"/>
    <property type="match status" value="1"/>
</dbReference>
<feature type="transmembrane region" description="Helical" evidence="11">
    <location>
        <begin position="194"/>
        <end position="213"/>
    </location>
</feature>
<feature type="transmembrane region" description="Helical" evidence="11">
    <location>
        <begin position="257"/>
        <end position="277"/>
    </location>
</feature>
<feature type="transmembrane region" description="Helical" evidence="11">
    <location>
        <begin position="225"/>
        <end position="245"/>
    </location>
</feature>
<keyword evidence="10 11" id="KW-0472">Membrane</keyword>
<evidence type="ECO:0000256" key="9">
    <source>
        <dbReference type="ARBA" id="ARBA00022989"/>
    </source>
</evidence>
<dbReference type="PROSITE" id="PS00154">
    <property type="entry name" value="ATPASE_E1_E2"/>
    <property type="match status" value="1"/>
</dbReference>
<dbReference type="SUPFAM" id="SSF81653">
    <property type="entry name" value="Calcium ATPase, transduction domain A"/>
    <property type="match status" value="1"/>
</dbReference>
<dbReference type="InterPro" id="IPR012348">
    <property type="entry name" value="RNR-like"/>
</dbReference>
<dbReference type="Gene3D" id="3.40.1110.10">
    <property type="entry name" value="Calcium-transporting ATPase, cytoplasmic domain N"/>
    <property type="match status" value="1"/>
</dbReference>
<dbReference type="PANTHER" id="PTHR43520">
    <property type="entry name" value="ATP7, ISOFORM B"/>
    <property type="match status" value="1"/>
</dbReference>
<dbReference type="InterPro" id="IPR011017">
    <property type="entry name" value="TRASH_dom"/>
</dbReference>
<feature type="transmembrane region" description="Helical" evidence="11">
    <location>
        <begin position="297"/>
        <end position="315"/>
    </location>
</feature>
<keyword evidence="5 11" id="KW-0479">Metal-binding</keyword>
<dbReference type="GO" id="GO:0005507">
    <property type="term" value="F:copper ion binding"/>
    <property type="evidence" value="ECO:0007669"/>
    <property type="project" value="TreeGrafter"/>
</dbReference>
<dbReference type="InterPro" id="IPR001757">
    <property type="entry name" value="P_typ_ATPase"/>
</dbReference>
<dbReference type="GO" id="GO:0060003">
    <property type="term" value="P:copper ion export"/>
    <property type="evidence" value="ECO:0007669"/>
    <property type="project" value="UniProtKB-ARBA"/>
</dbReference>
<dbReference type="PANTHER" id="PTHR43520:SF8">
    <property type="entry name" value="P-TYPE CU(+) TRANSPORTER"/>
    <property type="match status" value="1"/>
</dbReference>
<evidence type="ECO:0000313" key="14">
    <source>
        <dbReference type="Proteomes" id="UP000002432"/>
    </source>
</evidence>